<dbReference type="PANTHER" id="PTHR36152:SF5">
    <property type="entry name" value="PROTEIN HCP1"/>
    <property type="match status" value="1"/>
</dbReference>
<dbReference type="InterPro" id="IPR008514">
    <property type="entry name" value="T6SS_Hcp"/>
</dbReference>
<dbReference type="Gene3D" id="2.30.110.20">
    <property type="entry name" value="Hcp1-like"/>
    <property type="match status" value="1"/>
</dbReference>
<name>A0A365UCV1_9RHOB</name>
<evidence type="ECO:0000313" key="1">
    <source>
        <dbReference type="EMBL" id="RBI87369.1"/>
    </source>
</evidence>
<accession>A0A365UCV1</accession>
<reference evidence="1 2" key="1">
    <citation type="submission" date="2018-07" db="EMBL/GenBank/DDBJ databases">
        <title>Rhodosalinus sp. strain E84T genomic sequence and assembly.</title>
        <authorList>
            <person name="Liu Z.-W."/>
            <person name="Lu D.-C."/>
        </authorList>
    </citation>
    <scope>NUCLEOTIDE SEQUENCE [LARGE SCALE GENOMIC DNA]</scope>
    <source>
        <strain evidence="1 2">E84</strain>
    </source>
</reference>
<comment type="caution">
    <text evidence="1">The sequence shown here is derived from an EMBL/GenBank/DDBJ whole genome shotgun (WGS) entry which is preliminary data.</text>
</comment>
<gene>
    <name evidence="1" type="ORF">DRV85_00045</name>
</gene>
<evidence type="ECO:0000313" key="2">
    <source>
        <dbReference type="Proteomes" id="UP000253370"/>
    </source>
</evidence>
<protein>
    <submittedName>
        <fullName evidence="1">Type VI secretion system tube protein Hcp</fullName>
    </submittedName>
</protein>
<dbReference type="AlphaFoldDB" id="A0A365UCV1"/>
<dbReference type="PANTHER" id="PTHR36152">
    <property type="entry name" value="CYTOPLASMIC PROTEIN-RELATED"/>
    <property type="match status" value="1"/>
</dbReference>
<dbReference type="EMBL" id="QNTQ01000001">
    <property type="protein sequence ID" value="RBI87369.1"/>
    <property type="molecule type" value="Genomic_DNA"/>
</dbReference>
<dbReference type="InterPro" id="IPR036624">
    <property type="entry name" value="Hcp1-lik_sf"/>
</dbReference>
<dbReference type="SUPFAM" id="SSF141452">
    <property type="entry name" value="Hcp1-like"/>
    <property type="match status" value="1"/>
</dbReference>
<dbReference type="OrthoDB" id="4865570at2"/>
<dbReference type="InterPro" id="IPR053165">
    <property type="entry name" value="HSI-I_assembly_Hcp1"/>
</dbReference>
<dbReference type="Proteomes" id="UP000253370">
    <property type="component" value="Unassembled WGS sequence"/>
</dbReference>
<keyword evidence="2" id="KW-1185">Reference proteome</keyword>
<dbReference type="Pfam" id="PF05638">
    <property type="entry name" value="T6SS_HCP"/>
    <property type="match status" value="1"/>
</dbReference>
<sequence length="160" mass="17336">MAVDMFLSLKGIKGESKDQSHKEWIDVLAWSWGMSQGGTFHRGGGGGAGKVDVQDLSVTGWYEKSTPLLMDKCATGGHITEGELIVRKAGGKQVAYIRYKFTDILVTFVSTGGSGGEEQLTVNFGLNFAKVSTEYYEQKPDGSVGPAIPFGYDMRENVKV</sequence>
<dbReference type="RefSeq" id="WP_113287393.1">
    <property type="nucleotide sequence ID" value="NZ_QNTQ01000001.1"/>
</dbReference>
<organism evidence="1 2">
    <name type="scientific">Rhodosalinus halophilus</name>
    <dbReference type="NCBI Taxonomy" id="2259333"/>
    <lineage>
        <taxon>Bacteria</taxon>
        <taxon>Pseudomonadati</taxon>
        <taxon>Pseudomonadota</taxon>
        <taxon>Alphaproteobacteria</taxon>
        <taxon>Rhodobacterales</taxon>
        <taxon>Paracoccaceae</taxon>
        <taxon>Rhodosalinus</taxon>
    </lineage>
</organism>
<proteinExistence type="predicted"/>